<dbReference type="InterPro" id="IPR011009">
    <property type="entry name" value="Kinase-like_dom_sf"/>
</dbReference>
<dbReference type="Gene3D" id="1.10.510.10">
    <property type="entry name" value="Transferase(Phosphotransferase) domain 1"/>
    <property type="match status" value="1"/>
</dbReference>
<dbReference type="PROSITE" id="PS50011">
    <property type="entry name" value="PROTEIN_KINASE_DOM"/>
    <property type="match status" value="1"/>
</dbReference>
<sequence>MIGELGQLLVSTRFSSIYRKGDRAIKVTSTGSVVKPHDPTTELALLRRLQEPGNPFIIELLSFDTKQGDVILQFPYIELNLYQYLLEQYQKRCWNPYLLDGDKSTQGSQRINKLPLQQAVGFFQQLAKALQYIHSKGIIHRDVKLQNVLVDVNSGSTVPRLVIIDFGIAYHPEVSEETPNNKITDVSTSIYKAPELLFSVKNYTGAVDVWALLVVVSQFFQTSSASEKFVPAFVDDGSEELEEGSDIRLISSIFHSLGIPTLQQWPEVRDHGSPAFEGMFGASGDGRYLVNQSQTDQREKCLHLFPRLQEVSEPSKTHLVDCLLRMMPFESSKRTTAGEIVTLLHECNGQI</sequence>
<accession>A0A1G4IQM5</accession>
<dbReference type="PANTHER" id="PTHR44167:SF24">
    <property type="entry name" value="SERINE_THREONINE-PROTEIN KINASE CHK2"/>
    <property type="match status" value="1"/>
</dbReference>
<dbReference type="GO" id="GO:0044773">
    <property type="term" value="P:mitotic DNA damage checkpoint signaling"/>
    <property type="evidence" value="ECO:0007669"/>
    <property type="project" value="TreeGrafter"/>
</dbReference>
<dbReference type="InterPro" id="IPR000719">
    <property type="entry name" value="Prot_kinase_dom"/>
</dbReference>
<organism evidence="2 3">
    <name type="scientific">Lachancea meyersii CBS 8951</name>
    <dbReference type="NCBI Taxonomy" id="1266667"/>
    <lineage>
        <taxon>Eukaryota</taxon>
        <taxon>Fungi</taxon>
        <taxon>Dikarya</taxon>
        <taxon>Ascomycota</taxon>
        <taxon>Saccharomycotina</taxon>
        <taxon>Saccharomycetes</taxon>
        <taxon>Saccharomycetales</taxon>
        <taxon>Saccharomycetaceae</taxon>
        <taxon>Lachancea</taxon>
    </lineage>
</organism>
<dbReference type="GO" id="GO:0004674">
    <property type="term" value="F:protein serine/threonine kinase activity"/>
    <property type="evidence" value="ECO:0007669"/>
    <property type="project" value="TreeGrafter"/>
</dbReference>
<gene>
    <name evidence="2" type="ORF">LAME_0A06942G</name>
</gene>
<dbReference type="EMBL" id="LT598483">
    <property type="protein sequence ID" value="SCU79038.1"/>
    <property type="molecule type" value="Genomic_DNA"/>
</dbReference>
<dbReference type="PANTHER" id="PTHR44167">
    <property type="entry name" value="OVARIAN-SPECIFIC SERINE/THREONINE-PROTEIN KINASE LOK-RELATED"/>
    <property type="match status" value="1"/>
</dbReference>
<dbReference type="SUPFAM" id="SSF56112">
    <property type="entry name" value="Protein kinase-like (PK-like)"/>
    <property type="match status" value="1"/>
</dbReference>
<evidence type="ECO:0000313" key="3">
    <source>
        <dbReference type="Proteomes" id="UP000191144"/>
    </source>
</evidence>
<reference evidence="3" key="1">
    <citation type="submission" date="2016-03" db="EMBL/GenBank/DDBJ databases">
        <authorList>
            <person name="Devillers Hugo."/>
        </authorList>
    </citation>
    <scope>NUCLEOTIDE SEQUENCE [LARGE SCALE GENOMIC DNA]</scope>
</reference>
<evidence type="ECO:0000259" key="1">
    <source>
        <dbReference type="PROSITE" id="PS50011"/>
    </source>
</evidence>
<dbReference type="InterPro" id="IPR008271">
    <property type="entry name" value="Ser/Thr_kinase_AS"/>
</dbReference>
<dbReference type="CDD" id="cd00180">
    <property type="entry name" value="PKc"/>
    <property type="match status" value="1"/>
</dbReference>
<dbReference type="GO" id="GO:0005634">
    <property type="term" value="C:nucleus"/>
    <property type="evidence" value="ECO:0007669"/>
    <property type="project" value="TreeGrafter"/>
</dbReference>
<protein>
    <submittedName>
        <fullName evidence="2">LAME_0A06942g1_1</fullName>
    </submittedName>
</protein>
<dbReference type="Proteomes" id="UP000191144">
    <property type="component" value="Chromosome A"/>
</dbReference>
<dbReference type="OrthoDB" id="413582at2759"/>
<proteinExistence type="predicted"/>
<keyword evidence="3" id="KW-1185">Reference proteome</keyword>
<feature type="domain" description="Protein kinase" evidence="1">
    <location>
        <begin position="1"/>
        <end position="348"/>
    </location>
</feature>
<evidence type="ECO:0000313" key="2">
    <source>
        <dbReference type="EMBL" id="SCU79038.1"/>
    </source>
</evidence>
<dbReference type="AlphaFoldDB" id="A0A1G4IQM5"/>
<name>A0A1G4IQM5_9SACH</name>
<dbReference type="PROSITE" id="PS00108">
    <property type="entry name" value="PROTEIN_KINASE_ST"/>
    <property type="match status" value="1"/>
</dbReference>
<dbReference type="GO" id="GO:0005524">
    <property type="term" value="F:ATP binding"/>
    <property type="evidence" value="ECO:0007669"/>
    <property type="project" value="InterPro"/>
</dbReference>
<dbReference type="SMART" id="SM00220">
    <property type="entry name" value="S_TKc"/>
    <property type="match status" value="1"/>
</dbReference>
<dbReference type="Pfam" id="PF00069">
    <property type="entry name" value="Pkinase"/>
    <property type="match status" value="1"/>
</dbReference>